<evidence type="ECO:0000313" key="1">
    <source>
        <dbReference type="EMBL" id="BDW86702.1"/>
    </source>
</evidence>
<protein>
    <submittedName>
        <fullName evidence="1">Uncharacterized protein</fullName>
    </submittedName>
</protein>
<dbReference type="AlphaFoldDB" id="A0AA48H722"/>
<dbReference type="KEGG" id="rmai:MACH21_28790"/>
<keyword evidence="2" id="KW-1185">Reference proteome</keyword>
<gene>
    <name evidence="1" type="ORF">MACH21_28790</name>
</gene>
<evidence type="ECO:0000313" key="2">
    <source>
        <dbReference type="Proteomes" id="UP001337723"/>
    </source>
</evidence>
<organism evidence="1 2">
    <name type="scientific">Roseicyclus marinus</name>
    <dbReference type="NCBI Taxonomy" id="2161673"/>
    <lineage>
        <taxon>Bacteria</taxon>
        <taxon>Pseudomonadati</taxon>
        <taxon>Pseudomonadota</taxon>
        <taxon>Alphaproteobacteria</taxon>
        <taxon>Rhodobacterales</taxon>
        <taxon>Roseobacteraceae</taxon>
        <taxon>Roseicyclus</taxon>
    </lineage>
</organism>
<proteinExistence type="predicted"/>
<dbReference type="EMBL" id="AP027266">
    <property type="protein sequence ID" value="BDW86702.1"/>
    <property type="molecule type" value="Genomic_DNA"/>
</dbReference>
<name>A0AA48H722_9RHOB</name>
<sequence>MRLLDKKIDPDLFARLMQLPARARKDLFEYIGQGPMAEPPADALAHALSTVAAEAAKTGGPKG</sequence>
<reference evidence="1 2" key="1">
    <citation type="submission" date="2023-01" db="EMBL/GenBank/DDBJ databases">
        <title>Complete genome sequence of Roseicyclus marinus strain Dej080120_10.</title>
        <authorList>
            <person name="Ueki S."/>
            <person name="Maruyama F."/>
        </authorList>
    </citation>
    <scope>NUCLEOTIDE SEQUENCE [LARGE SCALE GENOMIC DNA]</scope>
    <source>
        <strain evidence="1 2">Dej080120_10</strain>
    </source>
</reference>
<accession>A0AA48H722</accession>
<dbReference type="Proteomes" id="UP001337723">
    <property type="component" value="Chromosome"/>
</dbReference>